<dbReference type="AlphaFoldDB" id="A0A3M0JEQ2"/>
<sequence length="145" mass="16724">MRRDRREERCAEPEALRANQSLQGRHRSTCKGKDCSMSTEAPWQYSNPSSSSIDQSSHHATDATRSKRIAPIPQRNRIGNLNCPEILEVIANWPENQNFNLTDEEEQEQVTRAEEAQPYNQLPAKETHYALFTKSSCRIIRLNQK</sequence>
<feature type="region of interest" description="Disordered" evidence="1">
    <location>
        <begin position="1"/>
        <end position="77"/>
    </location>
</feature>
<feature type="compositionally biased region" description="Basic and acidic residues" evidence="1">
    <location>
        <begin position="56"/>
        <end position="65"/>
    </location>
</feature>
<accession>A0A3M0JEQ2</accession>
<protein>
    <submittedName>
        <fullName evidence="2">Uncharacterized protein</fullName>
    </submittedName>
</protein>
<feature type="compositionally biased region" description="Basic and acidic residues" evidence="1">
    <location>
        <begin position="1"/>
        <end position="15"/>
    </location>
</feature>
<name>A0A3M0JEQ2_HIRRU</name>
<organism evidence="2 3">
    <name type="scientific">Hirundo rustica rustica</name>
    <dbReference type="NCBI Taxonomy" id="333673"/>
    <lineage>
        <taxon>Eukaryota</taxon>
        <taxon>Metazoa</taxon>
        <taxon>Chordata</taxon>
        <taxon>Craniata</taxon>
        <taxon>Vertebrata</taxon>
        <taxon>Euteleostomi</taxon>
        <taxon>Archelosauria</taxon>
        <taxon>Archosauria</taxon>
        <taxon>Dinosauria</taxon>
        <taxon>Saurischia</taxon>
        <taxon>Theropoda</taxon>
        <taxon>Coelurosauria</taxon>
        <taxon>Aves</taxon>
        <taxon>Neognathae</taxon>
        <taxon>Neoaves</taxon>
        <taxon>Telluraves</taxon>
        <taxon>Australaves</taxon>
        <taxon>Passeriformes</taxon>
        <taxon>Sylvioidea</taxon>
        <taxon>Hirundinidae</taxon>
        <taxon>Hirundo</taxon>
    </lineage>
</organism>
<comment type="caution">
    <text evidence="2">The sequence shown here is derived from an EMBL/GenBank/DDBJ whole genome shotgun (WGS) entry which is preliminary data.</text>
</comment>
<keyword evidence="3" id="KW-1185">Reference proteome</keyword>
<feature type="compositionally biased region" description="Low complexity" evidence="1">
    <location>
        <begin position="46"/>
        <end position="55"/>
    </location>
</feature>
<dbReference type="EMBL" id="QRBI01000148">
    <property type="protein sequence ID" value="RMB99657.1"/>
    <property type="molecule type" value="Genomic_DNA"/>
</dbReference>
<reference evidence="2 3" key="1">
    <citation type="submission" date="2018-07" db="EMBL/GenBank/DDBJ databases">
        <title>A high quality draft genome assembly of the barn swallow (H. rustica rustica).</title>
        <authorList>
            <person name="Formenti G."/>
            <person name="Chiara M."/>
            <person name="Poveda L."/>
            <person name="Francoijs K.-J."/>
            <person name="Bonisoli-Alquati A."/>
            <person name="Canova L."/>
            <person name="Gianfranceschi L."/>
            <person name="Horner D.S."/>
            <person name="Saino N."/>
        </authorList>
    </citation>
    <scope>NUCLEOTIDE SEQUENCE [LARGE SCALE GENOMIC DNA]</scope>
    <source>
        <strain evidence="2">Chelidonia</strain>
        <tissue evidence="2">Blood</tissue>
    </source>
</reference>
<gene>
    <name evidence="2" type="ORF">DUI87_23911</name>
</gene>
<evidence type="ECO:0000313" key="3">
    <source>
        <dbReference type="Proteomes" id="UP000269221"/>
    </source>
</evidence>
<proteinExistence type="predicted"/>
<evidence type="ECO:0000256" key="1">
    <source>
        <dbReference type="SAM" id="MobiDB-lite"/>
    </source>
</evidence>
<dbReference type="Proteomes" id="UP000269221">
    <property type="component" value="Unassembled WGS sequence"/>
</dbReference>
<evidence type="ECO:0000313" key="2">
    <source>
        <dbReference type="EMBL" id="RMB99657.1"/>
    </source>
</evidence>
<feature type="compositionally biased region" description="Polar residues" evidence="1">
    <location>
        <begin position="36"/>
        <end position="45"/>
    </location>
</feature>